<dbReference type="HOGENOM" id="CLU_198115_0_0_9"/>
<evidence type="ECO:0000313" key="2">
    <source>
        <dbReference type="Proteomes" id="UP000017415"/>
    </source>
</evidence>
<reference evidence="1 2" key="1">
    <citation type="submission" date="2013-10" db="EMBL/GenBank/DDBJ databases">
        <title>The Genome Sequence of Enterococcus cecorum DSM 20682 (= ATCC 43198) (Illumina assembly).</title>
        <authorList>
            <consortium name="The Broad Institute Genomics Platform"/>
            <consortium name="The Broad Institute Genome Sequencing Center for Infectious Disease"/>
            <person name="Earl A."/>
            <person name="Russ C."/>
            <person name="Gilmore M."/>
            <person name="Surin D."/>
            <person name="Walker B."/>
            <person name="Young S."/>
            <person name="Zeng Q."/>
            <person name="Gargeya S."/>
            <person name="Fitzgerald M."/>
            <person name="Haas B."/>
            <person name="Abouelleil A."/>
            <person name="Allen A.W."/>
            <person name="Alvarado L."/>
            <person name="Arachchi H.M."/>
            <person name="Berlin A.M."/>
            <person name="Chapman S.B."/>
            <person name="Gainer-Dewar J."/>
            <person name="Goldberg J."/>
            <person name="Griggs A."/>
            <person name="Gujja S."/>
            <person name="Hansen M."/>
            <person name="Howarth C."/>
            <person name="Imamovic A."/>
            <person name="Ireland A."/>
            <person name="Larimer J."/>
            <person name="McCowan C."/>
            <person name="Murphy C."/>
            <person name="Pearson M."/>
            <person name="Poon T.W."/>
            <person name="Priest M."/>
            <person name="Roberts A."/>
            <person name="Saif S."/>
            <person name="Shea T."/>
            <person name="Sisk P."/>
            <person name="Sykes S."/>
            <person name="Wortman J."/>
            <person name="Nusbaum C."/>
            <person name="Birren B."/>
        </authorList>
    </citation>
    <scope>NUCLEOTIDE SEQUENCE [LARGE SCALE GENOMIC DNA]</scope>
    <source>
        <strain evidence="1 2">ATCC 43198</strain>
    </source>
</reference>
<dbReference type="RefSeq" id="WP_016250903.1">
    <property type="nucleotide sequence ID" value="NZ_ASWI01000003.1"/>
</dbReference>
<dbReference type="SMR" id="S1RR39"/>
<sequence>MEKDVIKIFWENVDWHRRNKGLNWKDLSFGQRTAKYRNGTQDIKLSTVQRIAEILDIDDYTILFERVDEQ</sequence>
<gene>
    <name evidence="1" type="ORF">OMO_01338</name>
</gene>
<dbReference type="eggNOG" id="ENOG50306SB">
    <property type="taxonomic scope" value="Bacteria"/>
</dbReference>
<accession>S1RR39</accession>
<dbReference type="EMBL" id="AHYS01000006">
    <property type="protein sequence ID" value="ESK61278.1"/>
    <property type="molecule type" value="Genomic_DNA"/>
</dbReference>
<dbReference type="STRING" id="44008.GCA_001318175_01805"/>
<evidence type="ECO:0008006" key="3">
    <source>
        <dbReference type="Google" id="ProtNLM"/>
    </source>
</evidence>
<proteinExistence type="predicted"/>
<keyword evidence="2" id="KW-1185">Reference proteome</keyword>
<dbReference type="Proteomes" id="UP000017415">
    <property type="component" value="Unassembled WGS sequence"/>
</dbReference>
<protein>
    <recommendedName>
        <fullName evidence="3">HTH cro/C1-type domain-containing protein</fullName>
    </recommendedName>
</protein>
<organism evidence="1 2">
    <name type="scientific">Enterococcus cecorum DSM 20682 = ATCC 43198</name>
    <dbReference type="NCBI Taxonomy" id="1121864"/>
    <lineage>
        <taxon>Bacteria</taxon>
        <taxon>Bacillati</taxon>
        <taxon>Bacillota</taxon>
        <taxon>Bacilli</taxon>
        <taxon>Lactobacillales</taxon>
        <taxon>Enterococcaceae</taxon>
        <taxon>Enterococcus</taxon>
    </lineage>
</organism>
<dbReference type="PATRIC" id="fig|1121864.4.peg.713"/>
<name>S1RR39_9ENTE</name>
<evidence type="ECO:0000313" key="1">
    <source>
        <dbReference type="EMBL" id="ESK61278.1"/>
    </source>
</evidence>
<dbReference type="GeneID" id="60872935"/>
<dbReference type="AlphaFoldDB" id="S1RR39"/>
<comment type="caution">
    <text evidence="1">The sequence shown here is derived from an EMBL/GenBank/DDBJ whole genome shotgun (WGS) entry which is preliminary data.</text>
</comment>